<feature type="non-terminal residue" evidence="3">
    <location>
        <position position="1"/>
    </location>
</feature>
<dbReference type="Pfam" id="PF02646">
    <property type="entry name" value="RmuC"/>
    <property type="match status" value="1"/>
</dbReference>
<dbReference type="InterPro" id="IPR003798">
    <property type="entry name" value="DNA_recombination_RmuC"/>
</dbReference>
<protein>
    <recommendedName>
        <fullName evidence="4">DNA recombination protein RmuC</fullName>
    </recommendedName>
</protein>
<name>A0A382SZM9_9ZZZZ</name>
<evidence type="ECO:0000313" key="3">
    <source>
        <dbReference type="EMBL" id="SVD14401.1"/>
    </source>
</evidence>
<dbReference type="AlphaFoldDB" id="A0A382SZM9"/>
<evidence type="ECO:0008006" key="4">
    <source>
        <dbReference type="Google" id="ProtNLM"/>
    </source>
</evidence>
<evidence type="ECO:0000256" key="1">
    <source>
        <dbReference type="ARBA" id="ARBA00023054"/>
    </source>
</evidence>
<organism evidence="3">
    <name type="scientific">marine metagenome</name>
    <dbReference type="NCBI Taxonomy" id="408172"/>
    <lineage>
        <taxon>unclassified sequences</taxon>
        <taxon>metagenomes</taxon>
        <taxon>ecological metagenomes</taxon>
    </lineage>
</organism>
<proteinExistence type="predicted"/>
<dbReference type="EMBL" id="UINC01132222">
    <property type="protein sequence ID" value="SVD14401.1"/>
    <property type="molecule type" value="Genomic_DNA"/>
</dbReference>
<accession>A0A382SZM9</accession>
<gene>
    <name evidence="3" type="ORF">METZ01_LOCUS367255</name>
</gene>
<sequence length="307" mass="34200">KDEAIGLQVEVASLTTENKHLKGREEEVKNAIDLHAARLLNTTADSLAEKQNTKLSDIIKPLKKELDEFKSKREKDKVDAAEDLGTLKQELKTLTTLNQTLSTDAKELTVALKGDQKAQGNWGELKLRKVLEASNLKAGSEYIEQGEGLDLKDENGKRQQPDFIINLPDDKHLIIDSKVSLVAYERYVNADNDAEKQKSLDDHIKSVNNHVDELSKKHYHANDAISSPEFVFIFMGLESALIAALDHDMSIATNAWDKNIIIVSPSLMLASLKSVAAVWKHEKQTRNAIEIATKAGSFYDKLVGFVE</sequence>
<dbReference type="GO" id="GO:0006310">
    <property type="term" value="P:DNA recombination"/>
    <property type="evidence" value="ECO:0007669"/>
    <property type="project" value="UniProtKB-KW"/>
</dbReference>
<keyword evidence="1" id="KW-0175">Coiled coil</keyword>
<dbReference type="PANTHER" id="PTHR30563">
    <property type="entry name" value="DNA RECOMBINATION PROTEIN RMUC"/>
    <property type="match status" value="1"/>
</dbReference>
<reference evidence="3" key="1">
    <citation type="submission" date="2018-05" db="EMBL/GenBank/DDBJ databases">
        <authorList>
            <person name="Lanie J.A."/>
            <person name="Ng W.-L."/>
            <person name="Kazmierczak K.M."/>
            <person name="Andrzejewski T.M."/>
            <person name="Davidsen T.M."/>
            <person name="Wayne K.J."/>
            <person name="Tettelin H."/>
            <person name="Glass J.I."/>
            <person name="Rusch D."/>
            <person name="Podicherti R."/>
            <person name="Tsui H.-C.T."/>
            <person name="Winkler M.E."/>
        </authorList>
    </citation>
    <scope>NUCLEOTIDE SEQUENCE</scope>
</reference>
<evidence type="ECO:0000256" key="2">
    <source>
        <dbReference type="ARBA" id="ARBA00023172"/>
    </source>
</evidence>
<feature type="non-terminal residue" evidence="3">
    <location>
        <position position="307"/>
    </location>
</feature>
<keyword evidence="2" id="KW-0233">DNA recombination</keyword>
<dbReference type="PANTHER" id="PTHR30563:SF0">
    <property type="entry name" value="DNA RECOMBINATION PROTEIN RMUC"/>
    <property type="match status" value="1"/>
</dbReference>